<dbReference type="EMBL" id="JAKRVY010000008">
    <property type="protein sequence ID" value="MCL9814603.1"/>
    <property type="molecule type" value="Genomic_DNA"/>
</dbReference>
<gene>
    <name evidence="1" type="ORF">AArcSt11_13165</name>
</gene>
<dbReference type="InterPro" id="IPR045396">
    <property type="entry name" value="DUF6517"/>
</dbReference>
<dbReference type="Pfam" id="PF20127">
    <property type="entry name" value="DUF6517"/>
    <property type="match status" value="1"/>
</dbReference>
<organism evidence="1 2">
    <name type="scientific">Natranaeroarchaeum aerophilus</name>
    <dbReference type="NCBI Taxonomy" id="2917711"/>
    <lineage>
        <taxon>Archaea</taxon>
        <taxon>Methanobacteriati</taxon>
        <taxon>Methanobacteriota</taxon>
        <taxon>Stenosarchaea group</taxon>
        <taxon>Halobacteria</taxon>
        <taxon>Halobacteriales</taxon>
        <taxon>Natronoarchaeaceae</taxon>
        <taxon>Natranaeroarchaeum</taxon>
    </lineage>
</organism>
<keyword evidence="2" id="KW-1185">Reference proteome</keyword>
<accession>A0AAE3K640</accession>
<dbReference type="AlphaFoldDB" id="A0AAE3K640"/>
<reference evidence="1 2" key="1">
    <citation type="journal article" date="2022" name="Syst. Appl. Microbiol.">
        <title>Natronocalculus amylovorans gen. nov., sp. nov., and Natranaeroarchaeum aerophilus sp. nov., dominant culturable amylolytic natronoarchaea from hypersaline soda lakes in southwestern Siberia.</title>
        <authorList>
            <person name="Sorokin D.Y."/>
            <person name="Elcheninov A.G."/>
            <person name="Khizhniak T.V."/>
            <person name="Koenen M."/>
            <person name="Bale N.J."/>
            <person name="Damste J.S.S."/>
            <person name="Kublanov I.V."/>
        </authorList>
    </citation>
    <scope>NUCLEOTIDE SEQUENCE [LARGE SCALE GENOMIC DNA]</scope>
    <source>
        <strain evidence="1 2">AArc-St1-1</strain>
    </source>
</reference>
<name>A0AAE3K640_9EURY</name>
<sequence>MELGRRAVLAGAAVGMASLAGCMDLITGDTVEFTASEASVSEDGLDETDFEHIDTEELTIDEEVEAGGIERRLIVTNWINTYEKDLTVQSETEQAATFAVVSTPNAEILGQSLNPIAQLSHDELLEEFQNELGDDYDGLGDADKIDEREEVVLGDEVTVSTFETTAEFEGEEVDIYIHVATVTSGDDLIIAVGAHPAALGQERTNSYTLMQEIEHEG</sequence>
<comment type="caution">
    <text evidence="1">The sequence shown here is derived from an EMBL/GenBank/DDBJ whole genome shotgun (WGS) entry which is preliminary data.</text>
</comment>
<evidence type="ECO:0000313" key="1">
    <source>
        <dbReference type="EMBL" id="MCL9814603.1"/>
    </source>
</evidence>
<dbReference type="PROSITE" id="PS51257">
    <property type="entry name" value="PROKAR_LIPOPROTEIN"/>
    <property type="match status" value="1"/>
</dbReference>
<proteinExistence type="predicted"/>
<dbReference type="Proteomes" id="UP001202674">
    <property type="component" value="Unassembled WGS sequence"/>
</dbReference>
<dbReference type="RefSeq" id="WP_250597722.1">
    <property type="nucleotide sequence ID" value="NZ_JAKRVY010000008.1"/>
</dbReference>
<evidence type="ECO:0000313" key="2">
    <source>
        <dbReference type="Proteomes" id="UP001202674"/>
    </source>
</evidence>
<protein>
    <submittedName>
        <fullName evidence="1">DUF6517 family protein</fullName>
    </submittedName>
</protein>